<protein>
    <submittedName>
        <fullName evidence="3">Uncharacterized protein</fullName>
    </submittedName>
</protein>
<comment type="similarity">
    <text evidence="1">Belongs to the CDV3 family.</text>
</comment>
<dbReference type="PANTHER" id="PTHR16284:SF13">
    <property type="entry name" value="PROTEIN CDV3 HOMOLOG"/>
    <property type="match status" value="1"/>
</dbReference>
<dbReference type="EMBL" id="OB662554">
    <property type="protein sequence ID" value="CAD7230234.1"/>
    <property type="molecule type" value="Genomic_DNA"/>
</dbReference>
<dbReference type="InterPro" id="IPR026806">
    <property type="entry name" value="CDV3"/>
</dbReference>
<dbReference type="AlphaFoldDB" id="A0A7R8ZQB3"/>
<feature type="compositionally biased region" description="Basic and acidic residues" evidence="2">
    <location>
        <begin position="130"/>
        <end position="139"/>
    </location>
</feature>
<accession>A0A7R8ZQB3</accession>
<dbReference type="PANTHER" id="PTHR16284">
    <property type="entry name" value="PROTEIN CDV3 HOMOLOG"/>
    <property type="match status" value="1"/>
</dbReference>
<feature type="compositionally biased region" description="Basic residues" evidence="2">
    <location>
        <begin position="11"/>
        <end position="20"/>
    </location>
</feature>
<name>A0A7R8ZQB3_9CRUS</name>
<evidence type="ECO:0000256" key="1">
    <source>
        <dbReference type="ARBA" id="ARBA00006062"/>
    </source>
</evidence>
<reference evidence="3" key="1">
    <citation type="submission" date="2020-11" db="EMBL/GenBank/DDBJ databases">
        <authorList>
            <person name="Tran Van P."/>
        </authorList>
    </citation>
    <scope>NUCLEOTIDE SEQUENCE</scope>
</reference>
<sequence>MADLDDFFAKKDKKKSKSKKQKGENVDLSSEKEKKKVQKKNKPGDFASEVGRGEERQANEVEEWKDYEEEKEADLTGLKINKLTIDSDEEKDDDEDGTGEGPDGKKGGNPPGPWKVVPGTTAPEEQQETTGERTEEDLPSRVTPASASDDDREAKRGGSTYIPPALRGRMQNSSSGSSGNPVGIQGRRRGAGKGGSAAPDIKDEQLFPTLGASLDPKVAALGAMEDTAGFESVRHGSRTLPGGSAPGPKLNLGNRFGTLQDSRTS</sequence>
<gene>
    <name evidence="3" type="ORF">CTOB1V02_LOCUS8096</name>
</gene>
<feature type="region of interest" description="Disordered" evidence="2">
    <location>
        <begin position="232"/>
        <end position="265"/>
    </location>
</feature>
<feature type="region of interest" description="Disordered" evidence="2">
    <location>
        <begin position="1"/>
        <end position="201"/>
    </location>
</feature>
<evidence type="ECO:0000313" key="3">
    <source>
        <dbReference type="EMBL" id="CAD7230234.1"/>
    </source>
</evidence>
<feature type="compositionally biased region" description="Basic and acidic residues" evidence="2">
    <location>
        <begin position="51"/>
        <end position="64"/>
    </location>
</feature>
<proteinExistence type="inferred from homology"/>
<dbReference type="OrthoDB" id="6288097at2759"/>
<feature type="compositionally biased region" description="Acidic residues" evidence="2">
    <location>
        <begin position="86"/>
        <end position="98"/>
    </location>
</feature>
<evidence type="ECO:0000256" key="2">
    <source>
        <dbReference type="SAM" id="MobiDB-lite"/>
    </source>
</evidence>
<feature type="compositionally biased region" description="Basic and acidic residues" evidence="2">
    <location>
        <begin position="21"/>
        <end position="34"/>
    </location>
</feature>
<dbReference type="GO" id="GO:0005737">
    <property type="term" value="C:cytoplasm"/>
    <property type="evidence" value="ECO:0007669"/>
    <property type="project" value="TreeGrafter"/>
</dbReference>
<organism evidence="3">
    <name type="scientific">Cyprideis torosa</name>
    <dbReference type="NCBI Taxonomy" id="163714"/>
    <lineage>
        <taxon>Eukaryota</taxon>
        <taxon>Metazoa</taxon>
        <taxon>Ecdysozoa</taxon>
        <taxon>Arthropoda</taxon>
        <taxon>Crustacea</taxon>
        <taxon>Oligostraca</taxon>
        <taxon>Ostracoda</taxon>
        <taxon>Podocopa</taxon>
        <taxon>Podocopida</taxon>
        <taxon>Cytherocopina</taxon>
        <taxon>Cytheroidea</taxon>
        <taxon>Cytherideidae</taxon>
        <taxon>Cyprideis</taxon>
    </lineage>
</organism>
<dbReference type="Pfam" id="PF15359">
    <property type="entry name" value="CDV3"/>
    <property type="match status" value="1"/>
</dbReference>